<evidence type="ECO:0000313" key="3">
    <source>
        <dbReference type="EMBL" id="NCI48457.1"/>
    </source>
</evidence>
<organism evidence="3 4">
    <name type="scientific">Sediminibacterium roseum</name>
    <dbReference type="NCBI Taxonomy" id="1978412"/>
    <lineage>
        <taxon>Bacteria</taxon>
        <taxon>Pseudomonadati</taxon>
        <taxon>Bacteroidota</taxon>
        <taxon>Chitinophagia</taxon>
        <taxon>Chitinophagales</taxon>
        <taxon>Chitinophagaceae</taxon>
        <taxon>Sediminibacterium</taxon>
    </lineage>
</organism>
<comment type="caution">
    <text evidence="3">The sequence shown here is derived from an EMBL/GenBank/DDBJ whole genome shotgun (WGS) entry which is preliminary data.</text>
</comment>
<evidence type="ECO:0000256" key="1">
    <source>
        <dbReference type="SAM" id="SignalP"/>
    </source>
</evidence>
<feature type="signal peptide" evidence="1">
    <location>
        <begin position="1"/>
        <end position="19"/>
    </location>
</feature>
<reference evidence="3 4" key="1">
    <citation type="submission" date="2020-01" db="EMBL/GenBank/DDBJ databases">
        <title>Genome analysis.</title>
        <authorList>
            <person name="Wu S."/>
            <person name="Wang G."/>
        </authorList>
    </citation>
    <scope>NUCLEOTIDE SEQUENCE [LARGE SCALE GENOMIC DNA]</scope>
    <source>
        <strain evidence="3 4">SYL130</strain>
    </source>
</reference>
<dbReference type="InterPro" id="IPR021782">
    <property type="entry name" value="DUF3347"/>
</dbReference>
<dbReference type="Pfam" id="PF11827">
    <property type="entry name" value="DUF3347"/>
    <property type="match status" value="1"/>
</dbReference>
<feature type="chain" id="PRO_5045184911" evidence="1">
    <location>
        <begin position="20"/>
        <end position="146"/>
    </location>
</feature>
<keyword evidence="4" id="KW-1185">Reference proteome</keyword>
<name>A0ABW9ZPP8_9BACT</name>
<dbReference type="RefSeq" id="WP_161816783.1">
    <property type="nucleotide sequence ID" value="NZ_JAACJS010000002.1"/>
</dbReference>
<sequence>MKKIFFAIIAMLAGSSLFAQQIDKLAGEYNTVKNALVAGDSKTAGDASALFLQSIKEENDFALRNDLLKAVDELAKAATLDKQRAVFNEVSTTFWKTVKAAGKTGSTLYYQYCPMKKAYWVSREKEIKNPYYGSSMLTCGKVVETN</sequence>
<gene>
    <name evidence="3" type="ORF">GWC95_00890</name>
</gene>
<evidence type="ECO:0000313" key="4">
    <source>
        <dbReference type="Proteomes" id="UP000753802"/>
    </source>
</evidence>
<accession>A0ABW9ZPP8</accession>
<dbReference type="Proteomes" id="UP000753802">
    <property type="component" value="Unassembled WGS sequence"/>
</dbReference>
<dbReference type="EMBL" id="JAACJS010000002">
    <property type="protein sequence ID" value="NCI48457.1"/>
    <property type="molecule type" value="Genomic_DNA"/>
</dbReference>
<evidence type="ECO:0000259" key="2">
    <source>
        <dbReference type="Pfam" id="PF11827"/>
    </source>
</evidence>
<feature type="domain" description="DUF3347" evidence="2">
    <location>
        <begin position="28"/>
        <end position="103"/>
    </location>
</feature>
<protein>
    <submittedName>
        <fullName evidence="3">DUF3347 domain-containing protein</fullName>
    </submittedName>
</protein>
<keyword evidence="1" id="KW-0732">Signal</keyword>
<proteinExistence type="predicted"/>